<dbReference type="InterPro" id="IPR036249">
    <property type="entry name" value="Thioredoxin-like_sf"/>
</dbReference>
<dbReference type="PROSITE" id="PS00194">
    <property type="entry name" value="THIOREDOXIN_1"/>
    <property type="match status" value="1"/>
</dbReference>
<keyword evidence="1" id="KW-0813">Transport</keyword>
<keyword evidence="2" id="KW-0249">Electron transport</keyword>
<dbReference type="AlphaFoldDB" id="A0A4P2VPN7"/>
<dbReference type="KEGG" id="ccai:NAS2_1498"/>
<dbReference type="Pfam" id="PF00085">
    <property type="entry name" value="Thioredoxin"/>
    <property type="match status" value="1"/>
</dbReference>
<name>A0A4P2VPN7_9ARCH</name>
<dbReference type="PANTHER" id="PTHR45663:SF11">
    <property type="entry name" value="GEO12009P1"/>
    <property type="match status" value="1"/>
</dbReference>
<accession>A0A4P2VPN7</accession>
<evidence type="ECO:0000256" key="1">
    <source>
        <dbReference type="ARBA" id="ARBA00022448"/>
    </source>
</evidence>
<dbReference type="CDD" id="cd02947">
    <property type="entry name" value="TRX_family"/>
    <property type="match status" value="1"/>
</dbReference>
<dbReference type="InterPro" id="IPR017937">
    <property type="entry name" value="Thioredoxin_CS"/>
</dbReference>
<feature type="domain" description="Thioredoxin" evidence="4">
    <location>
        <begin position="1"/>
        <end position="100"/>
    </location>
</feature>
<dbReference type="SUPFAM" id="SSF52833">
    <property type="entry name" value="Thioredoxin-like"/>
    <property type="match status" value="1"/>
</dbReference>
<reference evidence="5 6" key="1">
    <citation type="journal article" date="2019" name="ISME J.">
        <title>Isolation and characterization of a thermophilic sulfur- and iron-reducing thaumarchaeote from a terrestrial acidic hot spring.</title>
        <authorList>
            <person name="Kato S."/>
            <person name="Itoh T."/>
            <person name="Yuki M."/>
            <person name="Nagamori M."/>
            <person name="Ohnishi M."/>
            <person name="Uematsu K."/>
            <person name="Suzuki K."/>
            <person name="Takashina T."/>
            <person name="Ohkuma M."/>
        </authorList>
    </citation>
    <scope>NUCLEOTIDE SEQUENCE [LARGE SCALE GENOMIC DNA]</scope>
    <source>
        <strain evidence="5 6">NAS-02</strain>
    </source>
</reference>
<evidence type="ECO:0000313" key="5">
    <source>
        <dbReference type="EMBL" id="BBE42878.1"/>
    </source>
</evidence>
<evidence type="ECO:0000256" key="2">
    <source>
        <dbReference type="ARBA" id="ARBA00022982"/>
    </source>
</evidence>
<dbReference type="GO" id="GO:0015035">
    <property type="term" value="F:protein-disulfide reductase activity"/>
    <property type="evidence" value="ECO:0007669"/>
    <property type="project" value="TreeGrafter"/>
</dbReference>
<dbReference type="PANTHER" id="PTHR45663">
    <property type="entry name" value="GEO12009P1"/>
    <property type="match status" value="1"/>
</dbReference>
<organism evidence="5 6">
    <name type="scientific">Conexivisphaera calida</name>
    <dbReference type="NCBI Taxonomy" id="1874277"/>
    <lineage>
        <taxon>Archaea</taxon>
        <taxon>Nitrososphaerota</taxon>
        <taxon>Conexivisphaeria</taxon>
        <taxon>Conexivisphaerales</taxon>
        <taxon>Conexivisphaeraceae</taxon>
        <taxon>Conexivisphaera</taxon>
    </lineage>
</organism>
<dbReference type="Proteomes" id="UP000509448">
    <property type="component" value="Chromosome"/>
</dbReference>
<dbReference type="GO" id="GO:0005737">
    <property type="term" value="C:cytoplasm"/>
    <property type="evidence" value="ECO:0007669"/>
    <property type="project" value="TreeGrafter"/>
</dbReference>
<sequence>MNPDEVGELVRNRDYVVLDCWAPWCAPCHVLGAMLRDLAPKYPEITFARINVQRYPEFQERMEIFGLPTLLAWRKGKLVLRMPGVPDWRTLRSTLDDLVTGE</sequence>
<dbReference type="PROSITE" id="PS51352">
    <property type="entry name" value="THIOREDOXIN_2"/>
    <property type="match status" value="1"/>
</dbReference>
<gene>
    <name evidence="5" type="ORF">NAS2_1498</name>
</gene>
<evidence type="ECO:0000313" key="6">
    <source>
        <dbReference type="Proteomes" id="UP000509448"/>
    </source>
</evidence>
<keyword evidence="6" id="KW-1185">Reference proteome</keyword>
<dbReference type="EMBL" id="AP018732">
    <property type="protein sequence ID" value="BBE42878.1"/>
    <property type="molecule type" value="Genomic_DNA"/>
</dbReference>
<evidence type="ECO:0000259" key="4">
    <source>
        <dbReference type="PROSITE" id="PS51352"/>
    </source>
</evidence>
<keyword evidence="3" id="KW-1015">Disulfide bond</keyword>
<proteinExistence type="predicted"/>
<evidence type="ECO:0000256" key="3">
    <source>
        <dbReference type="ARBA" id="ARBA00023157"/>
    </source>
</evidence>
<dbReference type="InterPro" id="IPR013766">
    <property type="entry name" value="Thioredoxin_domain"/>
</dbReference>
<protein>
    <submittedName>
        <fullName evidence="5">Thioredoxin</fullName>
    </submittedName>
</protein>
<dbReference type="Gene3D" id="3.40.30.10">
    <property type="entry name" value="Glutaredoxin"/>
    <property type="match status" value="1"/>
</dbReference>